<evidence type="ECO:0000256" key="1">
    <source>
        <dbReference type="SAM" id="MobiDB-lite"/>
    </source>
</evidence>
<name>A0AAE0UBZ6_SORBR</name>
<reference evidence="2" key="2">
    <citation type="submission" date="2023-07" db="EMBL/GenBank/DDBJ databases">
        <authorList>
            <consortium name="Lawrence Berkeley National Laboratory"/>
            <person name="Haridas S."/>
            <person name="Hensen N."/>
            <person name="Bonometti L."/>
            <person name="Westerberg I."/>
            <person name="Brannstrom I.O."/>
            <person name="Guillou S."/>
            <person name="Cros-Aarteil S."/>
            <person name="Calhoun S."/>
            <person name="Kuo A."/>
            <person name="Mondo S."/>
            <person name="Pangilinan J."/>
            <person name="Riley R."/>
            <person name="LaButti K."/>
            <person name="Andreopoulos B."/>
            <person name="Lipzen A."/>
            <person name="Chen C."/>
            <person name="Yanf M."/>
            <person name="Daum C."/>
            <person name="Ng V."/>
            <person name="Clum A."/>
            <person name="Steindorff A."/>
            <person name="Ohm R."/>
            <person name="Martin F."/>
            <person name="Silar P."/>
            <person name="Natvig D."/>
            <person name="Lalanne C."/>
            <person name="Gautier V."/>
            <person name="Ament-velasquez S.L."/>
            <person name="Kruys A."/>
            <person name="Hutchinson M.I."/>
            <person name="Powell A.J."/>
            <person name="Barry K."/>
            <person name="Miller A.N."/>
            <person name="Grigoriev I.V."/>
            <person name="Debuchy R."/>
            <person name="Gladieux P."/>
            <person name="Thoren M.H."/>
            <person name="Johannesson H."/>
        </authorList>
    </citation>
    <scope>NUCLEOTIDE SEQUENCE</scope>
    <source>
        <strain evidence="2">FGSC 1904</strain>
    </source>
</reference>
<dbReference type="EMBL" id="JAUTDP010000006">
    <property type="protein sequence ID" value="KAK3398155.1"/>
    <property type="molecule type" value="Genomic_DNA"/>
</dbReference>
<feature type="region of interest" description="Disordered" evidence="1">
    <location>
        <begin position="77"/>
        <end position="123"/>
    </location>
</feature>
<protein>
    <submittedName>
        <fullName evidence="2">Uncharacterized protein</fullName>
    </submittedName>
</protein>
<gene>
    <name evidence="2" type="ORF">B0T20DRAFT_200986</name>
</gene>
<dbReference type="AlphaFoldDB" id="A0AAE0UBZ6"/>
<proteinExistence type="predicted"/>
<evidence type="ECO:0000313" key="2">
    <source>
        <dbReference type="EMBL" id="KAK3398155.1"/>
    </source>
</evidence>
<reference evidence="2" key="1">
    <citation type="journal article" date="2023" name="Mol. Phylogenet. Evol.">
        <title>Genome-scale phylogeny and comparative genomics of the fungal order Sordariales.</title>
        <authorList>
            <person name="Hensen N."/>
            <person name="Bonometti L."/>
            <person name="Westerberg I."/>
            <person name="Brannstrom I.O."/>
            <person name="Guillou S."/>
            <person name="Cros-Aarteil S."/>
            <person name="Calhoun S."/>
            <person name="Haridas S."/>
            <person name="Kuo A."/>
            <person name="Mondo S."/>
            <person name="Pangilinan J."/>
            <person name="Riley R."/>
            <person name="LaButti K."/>
            <person name="Andreopoulos B."/>
            <person name="Lipzen A."/>
            <person name="Chen C."/>
            <person name="Yan M."/>
            <person name="Daum C."/>
            <person name="Ng V."/>
            <person name="Clum A."/>
            <person name="Steindorff A."/>
            <person name="Ohm R.A."/>
            <person name="Martin F."/>
            <person name="Silar P."/>
            <person name="Natvig D.O."/>
            <person name="Lalanne C."/>
            <person name="Gautier V."/>
            <person name="Ament-Velasquez S.L."/>
            <person name="Kruys A."/>
            <person name="Hutchinson M.I."/>
            <person name="Powell A.J."/>
            <person name="Barry K."/>
            <person name="Miller A.N."/>
            <person name="Grigoriev I.V."/>
            <person name="Debuchy R."/>
            <person name="Gladieux P."/>
            <person name="Hiltunen Thoren M."/>
            <person name="Johannesson H."/>
        </authorList>
    </citation>
    <scope>NUCLEOTIDE SEQUENCE</scope>
    <source>
        <strain evidence="2">FGSC 1904</strain>
    </source>
</reference>
<accession>A0AAE0UBZ6</accession>
<comment type="caution">
    <text evidence="2">The sequence shown here is derived from an EMBL/GenBank/DDBJ whole genome shotgun (WGS) entry which is preliminary data.</text>
</comment>
<evidence type="ECO:0000313" key="3">
    <source>
        <dbReference type="Proteomes" id="UP001281003"/>
    </source>
</evidence>
<dbReference type="Proteomes" id="UP001281003">
    <property type="component" value="Unassembled WGS sequence"/>
</dbReference>
<keyword evidence="3" id="KW-1185">Reference proteome</keyword>
<sequence length="147" mass="16414">MGWTWVLVPACPLRCPPVRHCIFTLGLVTFLSSGWLPINSTSSAKYQVYFAVQSSEAGHHLRRHSIPCISVPAANHSRSHPPNFDLTRSTTPPRTGPHKQRWPDPHTHNTHTTHTHTQLIPLPSATPQTPRWILWVSTGLTLSNGQV</sequence>
<organism evidence="2 3">
    <name type="scientific">Sordaria brevicollis</name>
    <dbReference type="NCBI Taxonomy" id="83679"/>
    <lineage>
        <taxon>Eukaryota</taxon>
        <taxon>Fungi</taxon>
        <taxon>Dikarya</taxon>
        <taxon>Ascomycota</taxon>
        <taxon>Pezizomycotina</taxon>
        <taxon>Sordariomycetes</taxon>
        <taxon>Sordariomycetidae</taxon>
        <taxon>Sordariales</taxon>
        <taxon>Sordariaceae</taxon>
        <taxon>Sordaria</taxon>
    </lineage>
</organism>